<dbReference type="PRINTS" id="PR00344">
    <property type="entry name" value="BCTRLSENSOR"/>
</dbReference>
<dbReference type="InterPro" id="IPR003661">
    <property type="entry name" value="HisK_dim/P_dom"/>
</dbReference>
<dbReference type="Pfam" id="PF02518">
    <property type="entry name" value="HATPase_c"/>
    <property type="match status" value="1"/>
</dbReference>
<dbReference type="PROSITE" id="PS50109">
    <property type="entry name" value="HIS_KIN"/>
    <property type="match status" value="1"/>
</dbReference>
<dbReference type="InterPro" id="IPR004358">
    <property type="entry name" value="Sig_transdc_His_kin-like_C"/>
</dbReference>
<comment type="catalytic activity">
    <reaction evidence="1">
        <text>ATP + protein L-histidine = ADP + protein N-phospho-L-histidine.</text>
        <dbReference type="EC" id="2.7.13.3"/>
    </reaction>
</comment>
<evidence type="ECO:0000256" key="1">
    <source>
        <dbReference type="ARBA" id="ARBA00000085"/>
    </source>
</evidence>
<dbReference type="SUPFAM" id="SSF55874">
    <property type="entry name" value="ATPase domain of HSP90 chaperone/DNA topoisomerase II/histidine kinase"/>
    <property type="match status" value="1"/>
</dbReference>
<dbReference type="InterPro" id="IPR000014">
    <property type="entry name" value="PAS"/>
</dbReference>
<keyword evidence="4" id="KW-0808">Transferase</keyword>
<evidence type="ECO:0000256" key="12">
    <source>
        <dbReference type="ARBA" id="ARBA00042313"/>
    </source>
</evidence>
<evidence type="ECO:0000259" key="14">
    <source>
        <dbReference type="PROSITE" id="PS50109"/>
    </source>
</evidence>
<dbReference type="Gene3D" id="3.30.565.10">
    <property type="entry name" value="Histidine kinase-like ATPase, C-terminal domain"/>
    <property type="match status" value="1"/>
</dbReference>
<proteinExistence type="predicted"/>
<dbReference type="Pfam" id="PF00512">
    <property type="entry name" value="HisKA"/>
    <property type="match status" value="1"/>
</dbReference>
<dbReference type="InterPro" id="IPR036097">
    <property type="entry name" value="HisK_dim/P_sf"/>
</dbReference>
<evidence type="ECO:0000256" key="3">
    <source>
        <dbReference type="ARBA" id="ARBA00022553"/>
    </source>
</evidence>
<dbReference type="InterPro" id="IPR013656">
    <property type="entry name" value="PAS_4"/>
</dbReference>
<sequence length="372" mass="41072">MLANNSRFLADHGLPIKWKALMAPIDTIDSLSTGVITLDSELCICAMNSASEAMLSTSKARLAGTHFIDLVKNADDVVPQIRAAIEAHTPITQRSVTLQNNGNEPVTADLTITPSRPDRDGSLLIELHPVDRIMRISRGQNLLQTTETTHQIVRGLAHEVKNPLGGIRGAAQLLARELEDPDQLEYTQIIIREADRLRALVDRLLGPNKPVDRLPLNVHEVLEHVRRLLEVESDQKVRIERDYDPSLPDIVGDRAQLIQAILNIALNAIQANDGEHECLITLRSRVLRQFTIGAIRHRLVCKIDIEDNGPGIDEALMGLIFLPMVTGRAEGTGLGLSISQSIINRHGGLLECQSEPGKTLFSLYLPLELDHE</sequence>
<dbReference type="InterPro" id="IPR036890">
    <property type="entry name" value="HATPase_C_sf"/>
</dbReference>
<dbReference type="STRING" id="2518989.IMCC3088_1710"/>
<dbReference type="Gene3D" id="1.10.287.130">
    <property type="match status" value="1"/>
</dbReference>
<dbReference type="EMBL" id="AEIG01000048">
    <property type="protein sequence ID" value="EGG29516.1"/>
    <property type="molecule type" value="Genomic_DNA"/>
</dbReference>
<dbReference type="Proteomes" id="UP000005615">
    <property type="component" value="Unassembled WGS sequence"/>
</dbReference>
<evidence type="ECO:0000256" key="10">
    <source>
        <dbReference type="ARBA" id="ARBA00037696"/>
    </source>
</evidence>
<dbReference type="Pfam" id="PF08448">
    <property type="entry name" value="PAS_4"/>
    <property type="match status" value="1"/>
</dbReference>
<dbReference type="InterPro" id="IPR003594">
    <property type="entry name" value="HATPase_dom"/>
</dbReference>
<dbReference type="GO" id="GO:0005524">
    <property type="term" value="F:ATP binding"/>
    <property type="evidence" value="ECO:0007669"/>
    <property type="project" value="UniProtKB-KW"/>
</dbReference>
<dbReference type="SUPFAM" id="SSF55785">
    <property type="entry name" value="PYP-like sensor domain (PAS domain)"/>
    <property type="match status" value="1"/>
</dbReference>
<evidence type="ECO:0000313" key="16">
    <source>
        <dbReference type="Proteomes" id="UP000005615"/>
    </source>
</evidence>
<comment type="caution">
    <text evidence="15">The sequence shown here is derived from an EMBL/GenBank/DDBJ whole genome shotgun (WGS) entry which is preliminary data.</text>
</comment>
<dbReference type="CDD" id="cd00130">
    <property type="entry name" value="PAS"/>
    <property type="match status" value="1"/>
</dbReference>
<gene>
    <name evidence="15" type="ORF">IMCC3088_1710</name>
</gene>
<dbReference type="PANTHER" id="PTHR43065:SF16">
    <property type="entry name" value="SENSORY HISTIDINE KINASE_PHOSPHATASE NTRB"/>
    <property type="match status" value="1"/>
</dbReference>
<evidence type="ECO:0000256" key="2">
    <source>
        <dbReference type="ARBA" id="ARBA00012438"/>
    </source>
</evidence>
<keyword evidence="7" id="KW-0067">ATP-binding</keyword>
<keyword evidence="16" id="KW-1185">Reference proteome</keyword>
<reference evidence="15 16" key="1">
    <citation type="journal article" date="2011" name="J. Bacteriol.">
        <title>Genome sequence of strain IMCC3088, a proteorhodopsin-containing marine bacterium belonging to the OM60/NOR5 clade.</title>
        <authorList>
            <person name="Jang Y."/>
            <person name="Oh H.M."/>
            <person name="Kang I."/>
            <person name="Lee K."/>
            <person name="Yang S.J."/>
            <person name="Cho J.C."/>
        </authorList>
    </citation>
    <scope>NUCLEOTIDE SEQUENCE [LARGE SCALE GENOMIC DNA]</scope>
    <source>
        <strain evidence="15 16">IMCC3088</strain>
    </source>
</reference>
<dbReference type="InterPro" id="IPR035965">
    <property type="entry name" value="PAS-like_dom_sf"/>
</dbReference>
<keyword evidence="8" id="KW-0902">Two-component regulatory system</keyword>
<evidence type="ECO:0000256" key="13">
    <source>
        <dbReference type="ARBA" id="ARBA00043094"/>
    </source>
</evidence>
<keyword evidence="5" id="KW-0547">Nucleotide-binding</keyword>
<dbReference type="CDD" id="cd00082">
    <property type="entry name" value="HisKA"/>
    <property type="match status" value="1"/>
</dbReference>
<feature type="domain" description="Histidine kinase" evidence="14">
    <location>
        <begin position="155"/>
        <end position="369"/>
    </location>
</feature>
<accession>F3L2E3</accession>
<evidence type="ECO:0000256" key="8">
    <source>
        <dbReference type="ARBA" id="ARBA00023012"/>
    </source>
</evidence>
<keyword evidence="3" id="KW-0597">Phosphoprotein</keyword>
<keyword evidence="9" id="KW-0535">Nitrogen fixation</keyword>
<evidence type="ECO:0000313" key="15">
    <source>
        <dbReference type="EMBL" id="EGG29516.1"/>
    </source>
</evidence>
<evidence type="ECO:0000256" key="5">
    <source>
        <dbReference type="ARBA" id="ARBA00022741"/>
    </source>
</evidence>
<evidence type="ECO:0000256" key="4">
    <source>
        <dbReference type="ARBA" id="ARBA00022679"/>
    </source>
</evidence>
<organism evidence="15 16">
    <name type="scientific">Aequoribacter fuscus</name>
    <dbReference type="NCBI Taxonomy" id="2518989"/>
    <lineage>
        <taxon>Bacteria</taxon>
        <taxon>Pseudomonadati</taxon>
        <taxon>Pseudomonadota</taxon>
        <taxon>Gammaproteobacteria</taxon>
        <taxon>Cellvibrionales</taxon>
        <taxon>Halieaceae</taxon>
        <taxon>Aequoribacter</taxon>
    </lineage>
</organism>
<dbReference type="AlphaFoldDB" id="F3L2E3"/>
<evidence type="ECO:0000256" key="7">
    <source>
        <dbReference type="ARBA" id="ARBA00022840"/>
    </source>
</evidence>
<evidence type="ECO:0000256" key="9">
    <source>
        <dbReference type="ARBA" id="ARBA00023231"/>
    </source>
</evidence>
<dbReference type="EC" id="2.7.13.3" evidence="2"/>
<name>F3L2E3_9GAMM</name>
<dbReference type="PANTHER" id="PTHR43065">
    <property type="entry name" value="SENSOR HISTIDINE KINASE"/>
    <property type="match status" value="1"/>
</dbReference>
<dbReference type="InterPro" id="IPR005467">
    <property type="entry name" value="His_kinase_dom"/>
</dbReference>
<dbReference type="SMART" id="SM00387">
    <property type="entry name" value="HATPase_c"/>
    <property type="match status" value="1"/>
</dbReference>
<evidence type="ECO:0000256" key="11">
    <source>
        <dbReference type="ARBA" id="ARBA00039567"/>
    </source>
</evidence>
<dbReference type="Gene3D" id="3.30.450.20">
    <property type="entry name" value="PAS domain"/>
    <property type="match status" value="1"/>
</dbReference>
<dbReference type="GO" id="GO:0000155">
    <property type="term" value="F:phosphorelay sensor kinase activity"/>
    <property type="evidence" value="ECO:0007669"/>
    <property type="project" value="InterPro"/>
</dbReference>
<dbReference type="eggNOG" id="COG3852">
    <property type="taxonomic scope" value="Bacteria"/>
</dbReference>
<dbReference type="NCBIfam" id="NF008293">
    <property type="entry name" value="PRK11073.1"/>
    <property type="match status" value="1"/>
</dbReference>
<comment type="function">
    <text evidence="10">Member of the two-component regulatory system NtrB/NtrC, which controls expression of the nitrogen-regulated (ntr) genes in response to nitrogen limitation. Under conditions of nitrogen limitation, NtrB autophosphorylates and transfers the phosphoryl group to NtrC. In the presence of nitrogen, acts as a phosphatase that dephosphorylates and inactivates NtrC.</text>
</comment>
<evidence type="ECO:0000256" key="6">
    <source>
        <dbReference type="ARBA" id="ARBA00022777"/>
    </source>
</evidence>
<dbReference type="SUPFAM" id="SSF47384">
    <property type="entry name" value="Homodimeric domain of signal transducing histidine kinase"/>
    <property type="match status" value="1"/>
</dbReference>
<dbReference type="SMART" id="SM00388">
    <property type="entry name" value="HisKA"/>
    <property type="match status" value="1"/>
</dbReference>
<keyword evidence="6" id="KW-0418">Kinase</keyword>
<protein>
    <recommendedName>
        <fullName evidence="11">Sensory histidine kinase/phosphatase NtrB</fullName>
        <ecNumber evidence="2">2.7.13.3</ecNumber>
    </recommendedName>
    <alternativeName>
        <fullName evidence="12">Nitrogen regulation protein NR(II)</fullName>
    </alternativeName>
    <alternativeName>
        <fullName evidence="13">Nitrogen regulator II</fullName>
    </alternativeName>
</protein>